<evidence type="ECO:0000256" key="2">
    <source>
        <dbReference type="SAM" id="Phobius"/>
    </source>
</evidence>
<evidence type="ECO:0000313" key="4">
    <source>
        <dbReference type="Proteomes" id="UP000033859"/>
    </source>
</evidence>
<name>A0A0G1ANX3_9BACT</name>
<sequence length="456" mass="48472">MADDQGSKTTSIDNLINELTKQKSFQPAPFSPKPVSPPAVSQSNPPVALPPPVERARPIMPSSVPDSVSKPVMPPPFIPKPASQATQTVPPPIQPAERPKPVPAPAPAKEYQSSIRTMSEDISSLKTGQKPSGVNIPRTIEPLKPAVPAPILPKPPVQPSTPGMQVKLGETQKTGPMAQAKIPTPAPMPKKAEAPQIIIPEGGKKMVGGNLLYIGISLAVVLAGAAYWFFVIRTPAVPVAEETPMPTATATPAATLNQLLSNAVPIEIDLSVSADPTTDFNEAITAQTVSGGTFDKLNIKINAEGAIPALTDIMDKFLVAYPAELKTNLGAESAVLLYGQKEVFTAKGLPDTSAINIKKLILVTEVNEPAMAASISKEWESAMADEFKNLFELDVKKAASKAFLNSLYGETDINYINFAYPDKTVDYAIVAASNGKNYLVIAGSREAMYEIIDILR</sequence>
<dbReference type="EMBL" id="LCCE01000012">
    <property type="protein sequence ID" value="KKS26993.1"/>
    <property type="molecule type" value="Genomic_DNA"/>
</dbReference>
<reference evidence="3 4" key="1">
    <citation type="journal article" date="2015" name="Nature">
        <title>rRNA introns, odd ribosomes, and small enigmatic genomes across a large radiation of phyla.</title>
        <authorList>
            <person name="Brown C.T."/>
            <person name="Hug L.A."/>
            <person name="Thomas B.C."/>
            <person name="Sharon I."/>
            <person name="Castelle C.J."/>
            <person name="Singh A."/>
            <person name="Wilkins M.J."/>
            <person name="Williams K.H."/>
            <person name="Banfield J.F."/>
        </authorList>
    </citation>
    <scope>NUCLEOTIDE SEQUENCE [LARGE SCALE GENOMIC DNA]</scope>
</reference>
<dbReference type="Proteomes" id="UP000033859">
    <property type="component" value="Unassembled WGS sequence"/>
</dbReference>
<feature type="compositionally biased region" description="Polar residues" evidence="1">
    <location>
        <begin position="7"/>
        <end position="25"/>
    </location>
</feature>
<feature type="transmembrane region" description="Helical" evidence="2">
    <location>
        <begin position="211"/>
        <end position="230"/>
    </location>
</feature>
<proteinExistence type="predicted"/>
<comment type="caution">
    <text evidence="3">The sequence shown here is derived from an EMBL/GenBank/DDBJ whole genome shotgun (WGS) entry which is preliminary data.</text>
</comment>
<keyword evidence="2" id="KW-0812">Transmembrane</keyword>
<organism evidence="3 4">
    <name type="scientific">Candidatus Yanofskybacteria bacterium GW2011_GWC2_41_9</name>
    <dbReference type="NCBI Taxonomy" id="1619029"/>
    <lineage>
        <taxon>Bacteria</taxon>
        <taxon>Candidatus Yanofskyibacteriota</taxon>
    </lineage>
</organism>
<gene>
    <name evidence="3" type="ORF">UU84_C0012G0008</name>
</gene>
<keyword evidence="2" id="KW-1133">Transmembrane helix</keyword>
<evidence type="ECO:0000256" key="1">
    <source>
        <dbReference type="SAM" id="MobiDB-lite"/>
    </source>
</evidence>
<feature type="compositionally biased region" description="Low complexity" evidence="1">
    <location>
        <begin position="61"/>
        <end position="71"/>
    </location>
</feature>
<dbReference type="AlphaFoldDB" id="A0A0G1ANX3"/>
<evidence type="ECO:0000313" key="3">
    <source>
        <dbReference type="EMBL" id="KKS26993.1"/>
    </source>
</evidence>
<feature type="region of interest" description="Disordered" evidence="1">
    <location>
        <begin position="1"/>
        <end position="107"/>
    </location>
</feature>
<accession>A0A0G1ANX3</accession>
<protein>
    <submittedName>
        <fullName evidence="3">Uncharacterized protein</fullName>
    </submittedName>
</protein>
<keyword evidence="2" id="KW-0472">Membrane</keyword>